<evidence type="ECO:0000313" key="1">
    <source>
        <dbReference type="EMBL" id="RFU15293.1"/>
    </source>
</evidence>
<proteinExistence type="predicted"/>
<dbReference type="InterPro" id="IPR036696">
    <property type="entry name" value="YdfO-like_sf"/>
</dbReference>
<dbReference type="Gene3D" id="3.30.1810.10">
    <property type="entry name" value="YdfO-like"/>
    <property type="match status" value="1"/>
</dbReference>
<organism evidence="1 2">
    <name type="scientific">Paracidobacterium acidisoli</name>
    <dbReference type="NCBI Taxonomy" id="2303751"/>
    <lineage>
        <taxon>Bacteria</taxon>
        <taxon>Pseudomonadati</taxon>
        <taxon>Acidobacteriota</taxon>
        <taxon>Terriglobia</taxon>
        <taxon>Terriglobales</taxon>
        <taxon>Acidobacteriaceae</taxon>
        <taxon>Paracidobacterium</taxon>
    </lineage>
</organism>
<dbReference type="Pfam" id="PF07166">
    <property type="entry name" value="DUF1398"/>
    <property type="match status" value="1"/>
</dbReference>
<dbReference type="Proteomes" id="UP000264702">
    <property type="component" value="Unassembled WGS sequence"/>
</dbReference>
<reference evidence="1 2" key="1">
    <citation type="submission" date="2018-08" db="EMBL/GenBank/DDBJ databases">
        <title>Acidipila sp. 4G-K13, an acidobacterium isolated from forest soil.</title>
        <authorList>
            <person name="Gao Z.-H."/>
            <person name="Qiu L.-H."/>
        </authorList>
    </citation>
    <scope>NUCLEOTIDE SEQUENCE [LARGE SCALE GENOMIC DNA]</scope>
    <source>
        <strain evidence="1 2">4G-K13</strain>
    </source>
</reference>
<keyword evidence="2" id="KW-1185">Reference proteome</keyword>
<evidence type="ECO:0000313" key="2">
    <source>
        <dbReference type="Proteomes" id="UP000264702"/>
    </source>
</evidence>
<dbReference type="EMBL" id="QVQT01000006">
    <property type="protein sequence ID" value="RFU15293.1"/>
    <property type="molecule type" value="Genomic_DNA"/>
</dbReference>
<dbReference type="AlphaFoldDB" id="A0A372IL41"/>
<gene>
    <name evidence="1" type="ORF">D0Y96_16530</name>
</gene>
<name>A0A372IL41_9BACT</name>
<accession>A0A372IL41</accession>
<protein>
    <submittedName>
        <fullName evidence="1">DUF1398 domain-containing protein</fullName>
    </submittedName>
</protein>
<dbReference type="InterPro" id="IPR009833">
    <property type="entry name" value="DUF1398"/>
</dbReference>
<sequence length="131" mass="14891">MNEATVHELIDKALAGKITFPEVLATLSRNEVESYHVDFLRNEFRYYRSNGESLVTSVPLVHDRVAPAFSAEKLDAINRKVQSGEWSFADFVRESTAAAGCAYYMVYLNGKKVRYFGRDGDEHVQYFPGSR</sequence>
<dbReference type="SUPFAM" id="SSF160419">
    <property type="entry name" value="YdfO-like"/>
    <property type="match status" value="2"/>
</dbReference>
<comment type="caution">
    <text evidence="1">The sequence shown here is derived from an EMBL/GenBank/DDBJ whole genome shotgun (WGS) entry which is preliminary data.</text>
</comment>